<evidence type="ECO:0000313" key="2">
    <source>
        <dbReference type="Proteomes" id="UP001056429"/>
    </source>
</evidence>
<keyword evidence="2" id="KW-1185">Reference proteome</keyword>
<dbReference type="InterPro" id="IPR047708">
    <property type="entry name" value="CD1871A-like"/>
</dbReference>
<gene>
    <name evidence="1" type="ORF">KDK92_08570</name>
</gene>
<accession>A0A9J6NZ29</accession>
<reference evidence="1" key="1">
    <citation type="journal article" date="2021" name="mSystems">
        <title>Bacteria and Archaea Synergistically Convert Glycine Betaine to Biogenic Methane in the Formosa Cold Seep of the South China Sea.</title>
        <authorList>
            <person name="Li L."/>
            <person name="Zhang W."/>
            <person name="Zhang S."/>
            <person name="Song L."/>
            <person name="Sun Q."/>
            <person name="Zhang H."/>
            <person name="Xiang H."/>
            <person name="Dong X."/>
        </authorList>
    </citation>
    <scope>NUCLEOTIDE SEQUENCE</scope>
    <source>
        <strain evidence="1">ZWT</strain>
    </source>
</reference>
<comment type="caution">
    <text evidence="1">The sequence shown here is derived from an EMBL/GenBank/DDBJ whole genome shotgun (WGS) entry which is preliminary data.</text>
</comment>
<sequence length="45" mass="4966">MKNRWISVVAILLGMYLIAYGFTEGEVNTVFSKAIKICLECIGIG</sequence>
<dbReference type="RefSeq" id="WP_250858815.1">
    <property type="nucleotide sequence ID" value="NZ_JAGSOJ010000002.1"/>
</dbReference>
<dbReference type="NCBIfam" id="NF040920">
    <property type="entry name" value="CD1871A_fam"/>
    <property type="match status" value="1"/>
</dbReference>
<evidence type="ECO:0000313" key="1">
    <source>
        <dbReference type="EMBL" id="MCM1989791.1"/>
    </source>
</evidence>
<name>A0A9J6NZ29_9CLOT</name>
<dbReference type="AlphaFoldDB" id="A0A9J6NZ29"/>
<dbReference type="Proteomes" id="UP001056429">
    <property type="component" value="Unassembled WGS sequence"/>
</dbReference>
<protein>
    <submittedName>
        <fullName evidence="1">Thioredoxin</fullName>
    </submittedName>
</protein>
<dbReference type="EMBL" id="JAGSOJ010000002">
    <property type="protein sequence ID" value="MCM1989791.1"/>
    <property type="molecule type" value="Genomic_DNA"/>
</dbReference>
<reference evidence="1" key="2">
    <citation type="submission" date="2021-04" db="EMBL/GenBank/DDBJ databases">
        <authorList>
            <person name="Dong X."/>
        </authorList>
    </citation>
    <scope>NUCLEOTIDE SEQUENCE</scope>
    <source>
        <strain evidence="1">ZWT</strain>
    </source>
</reference>
<proteinExistence type="predicted"/>
<organism evidence="1 2">
    <name type="scientific">Oceanirhabdus seepicola</name>
    <dbReference type="NCBI Taxonomy" id="2828781"/>
    <lineage>
        <taxon>Bacteria</taxon>
        <taxon>Bacillati</taxon>
        <taxon>Bacillota</taxon>
        <taxon>Clostridia</taxon>
        <taxon>Eubacteriales</taxon>
        <taxon>Clostridiaceae</taxon>
        <taxon>Oceanirhabdus</taxon>
    </lineage>
</organism>